<evidence type="ECO:0000313" key="1">
    <source>
        <dbReference type="EMBL" id="GAI34438.1"/>
    </source>
</evidence>
<dbReference type="AlphaFoldDB" id="X1MT20"/>
<accession>X1MT20</accession>
<gene>
    <name evidence="1" type="ORF">S06H3_45608</name>
</gene>
<comment type="caution">
    <text evidence="1">The sequence shown here is derived from an EMBL/GenBank/DDBJ whole genome shotgun (WGS) entry which is preliminary data.</text>
</comment>
<sequence length="164" mass="18422">PTNDATYPLASIVRFNFPARGDMPPVTLHWYDGGLKPERPEEMGDLPNPLGNNGPTIYVGDKGKMLNNKLIPEARDREYERPPKTIPRSIGHYKEWTEACKGGEPAGANFEISSLITEVLLLGNISIKTGRKLYWDGPNMTVTNVPEVNQFMHREYRPGWSLQG</sequence>
<proteinExistence type="predicted"/>
<evidence type="ECO:0008006" key="2">
    <source>
        <dbReference type="Google" id="ProtNLM"/>
    </source>
</evidence>
<feature type="non-terminal residue" evidence="1">
    <location>
        <position position="1"/>
    </location>
</feature>
<name>X1MT20_9ZZZZ</name>
<reference evidence="1" key="1">
    <citation type="journal article" date="2014" name="Front. Microbiol.">
        <title>High frequency of phylogenetically diverse reductive dehalogenase-homologous genes in deep subseafloor sedimentary metagenomes.</title>
        <authorList>
            <person name="Kawai M."/>
            <person name="Futagami T."/>
            <person name="Toyoda A."/>
            <person name="Takaki Y."/>
            <person name="Nishi S."/>
            <person name="Hori S."/>
            <person name="Arai W."/>
            <person name="Tsubouchi T."/>
            <person name="Morono Y."/>
            <person name="Uchiyama I."/>
            <person name="Ito T."/>
            <person name="Fujiyama A."/>
            <person name="Inagaki F."/>
            <person name="Takami H."/>
        </authorList>
    </citation>
    <scope>NUCLEOTIDE SEQUENCE</scope>
    <source>
        <strain evidence="1">Expedition CK06-06</strain>
    </source>
</reference>
<organism evidence="1">
    <name type="scientific">marine sediment metagenome</name>
    <dbReference type="NCBI Taxonomy" id="412755"/>
    <lineage>
        <taxon>unclassified sequences</taxon>
        <taxon>metagenomes</taxon>
        <taxon>ecological metagenomes</taxon>
    </lineage>
</organism>
<dbReference type="EMBL" id="BARV01028503">
    <property type="protein sequence ID" value="GAI34438.1"/>
    <property type="molecule type" value="Genomic_DNA"/>
</dbReference>
<protein>
    <recommendedName>
        <fullName evidence="2">Gfo/Idh/MocA-like oxidoreductase bacterial type C-terminal domain-containing protein</fullName>
    </recommendedName>
</protein>